<keyword evidence="2" id="KW-0732">Signal</keyword>
<dbReference type="KEGG" id="aagg:ETAA8_28790"/>
<dbReference type="Proteomes" id="UP000315017">
    <property type="component" value="Chromosome"/>
</dbReference>
<evidence type="ECO:0000313" key="3">
    <source>
        <dbReference type="EMBL" id="QDU27788.1"/>
    </source>
</evidence>
<accession>A0A517YC23</accession>
<feature type="chain" id="PRO_5021705572" description="GWxTD domain-containing protein" evidence="2">
    <location>
        <begin position="25"/>
        <end position="561"/>
    </location>
</feature>
<dbReference type="EMBL" id="CP036274">
    <property type="protein sequence ID" value="QDU27788.1"/>
    <property type="molecule type" value="Genomic_DNA"/>
</dbReference>
<evidence type="ECO:0000256" key="1">
    <source>
        <dbReference type="SAM" id="MobiDB-lite"/>
    </source>
</evidence>
<evidence type="ECO:0000256" key="2">
    <source>
        <dbReference type="SAM" id="SignalP"/>
    </source>
</evidence>
<dbReference type="AlphaFoldDB" id="A0A517YC23"/>
<protein>
    <recommendedName>
        <fullName evidence="5">GWxTD domain-containing protein</fullName>
    </recommendedName>
</protein>
<gene>
    <name evidence="3" type="ORF">ETAA8_28790</name>
</gene>
<keyword evidence="4" id="KW-1185">Reference proteome</keyword>
<feature type="signal peptide" evidence="2">
    <location>
        <begin position="1"/>
        <end position="24"/>
    </location>
</feature>
<organism evidence="3 4">
    <name type="scientific">Anatilimnocola aggregata</name>
    <dbReference type="NCBI Taxonomy" id="2528021"/>
    <lineage>
        <taxon>Bacteria</taxon>
        <taxon>Pseudomonadati</taxon>
        <taxon>Planctomycetota</taxon>
        <taxon>Planctomycetia</taxon>
        <taxon>Pirellulales</taxon>
        <taxon>Pirellulaceae</taxon>
        <taxon>Anatilimnocola</taxon>
    </lineage>
</organism>
<name>A0A517YC23_9BACT</name>
<sequence length="561" mass="63162" precursor="true">MIRSWQPLLVSSFALLLAAANADAQQLRQPTRRPYQSASERTATAGGSRVSHAKASPYPVRNGFYYATVHSFDAKFNSLNLIFEPTKRKQEVYLTYVDLLKTRNSPQGPENANKASELIGKRGVFYIYANLYDLPIDLPGQKIARQFGTLCTSQMTFLPEPAALGNKVDAVLAHVVKYDPNRAESLFGTLQQHEYHRKKSSQRLLLARLIIKGNGKIADIKTTRWSTVIDESGYLVTNFSPAEEEIIGVQLENFMPLQLPLAAGDGPLVLGDVKLMPPKPEELATLKFSFSKPLREALGTKGEFFFDLRLVPINELPSDSTEQKVIDQLFTYSYRSPIPLPADFSYQLAPGSYVVGIYAPGRDAYFENYTLRAGQVVDAKPIDMPPLTFVVARYSYHGPDHLNPKRGEHVTSGVANYVTNQMSYLGPLQGGLFNQFVGIDLVKMPEMSLSGLYRDEKHRLFFSAGPGKWKVQDLGQGTLEKMQKVETKHVPLLPAESFREQKVAFEVDSQPTEFDYQYFPIEEGNIYRLEQEKATLLLEIFQVTTKFEDYLNNETRGLKQK</sequence>
<proteinExistence type="predicted"/>
<feature type="region of interest" description="Disordered" evidence="1">
    <location>
        <begin position="27"/>
        <end position="54"/>
    </location>
</feature>
<evidence type="ECO:0008006" key="5">
    <source>
        <dbReference type="Google" id="ProtNLM"/>
    </source>
</evidence>
<reference evidence="3 4" key="1">
    <citation type="submission" date="2019-02" db="EMBL/GenBank/DDBJ databases">
        <title>Deep-cultivation of Planctomycetes and their phenomic and genomic characterization uncovers novel biology.</title>
        <authorList>
            <person name="Wiegand S."/>
            <person name="Jogler M."/>
            <person name="Boedeker C."/>
            <person name="Pinto D."/>
            <person name="Vollmers J."/>
            <person name="Rivas-Marin E."/>
            <person name="Kohn T."/>
            <person name="Peeters S.H."/>
            <person name="Heuer A."/>
            <person name="Rast P."/>
            <person name="Oberbeckmann S."/>
            <person name="Bunk B."/>
            <person name="Jeske O."/>
            <person name="Meyerdierks A."/>
            <person name="Storesund J.E."/>
            <person name="Kallscheuer N."/>
            <person name="Luecker S."/>
            <person name="Lage O.M."/>
            <person name="Pohl T."/>
            <person name="Merkel B.J."/>
            <person name="Hornburger P."/>
            <person name="Mueller R.-W."/>
            <person name="Bruemmer F."/>
            <person name="Labrenz M."/>
            <person name="Spormann A.M."/>
            <person name="Op den Camp H."/>
            <person name="Overmann J."/>
            <person name="Amann R."/>
            <person name="Jetten M.S.M."/>
            <person name="Mascher T."/>
            <person name="Medema M.H."/>
            <person name="Devos D.P."/>
            <person name="Kaster A.-K."/>
            <person name="Ovreas L."/>
            <person name="Rohde M."/>
            <person name="Galperin M.Y."/>
            <person name="Jogler C."/>
        </authorList>
    </citation>
    <scope>NUCLEOTIDE SEQUENCE [LARGE SCALE GENOMIC DNA]</scope>
    <source>
        <strain evidence="3 4">ETA_A8</strain>
    </source>
</reference>
<evidence type="ECO:0000313" key="4">
    <source>
        <dbReference type="Proteomes" id="UP000315017"/>
    </source>
</evidence>